<feature type="non-terminal residue" evidence="1">
    <location>
        <position position="93"/>
    </location>
</feature>
<evidence type="ECO:0000313" key="1">
    <source>
        <dbReference type="EMBL" id="SVC07124.1"/>
    </source>
</evidence>
<gene>
    <name evidence="1" type="ORF">METZ01_LOCUS259978</name>
</gene>
<proteinExistence type="predicted"/>
<name>A0A382J4N9_9ZZZZ</name>
<dbReference type="EMBL" id="UINC01071881">
    <property type="protein sequence ID" value="SVC07124.1"/>
    <property type="molecule type" value="Genomic_DNA"/>
</dbReference>
<protein>
    <submittedName>
        <fullName evidence="1">Uncharacterized protein</fullName>
    </submittedName>
</protein>
<sequence>MKAHLVVLLIASSFLLNIVDTGSYEVQETTEILALDFGEEPQICGSETFSRGVRSAFIRDSDLEKYSSAQLYLANQWVVVLENPYCLDEFGEI</sequence>
<reference evidence="1" key="1">
    <citation type="submission" date="2018-05" db="EMBL/GenBank/DDBJ databases">
        <authorList>
            <person name="Lanie J.A."/>
            <person name="Ng W.-L."/>
            <person name="Kazmierczak K.M."/>
            <person name="Andrzejewski T.M."/>
            <person name="Davidsen T.M."/>
            <person name="Wayne K.J."/>
            <person name="Tettelin H."/>
            <person name="Glass J.I."/>
            <person name="Rusch D."/>
            <person name="Podicherti R."/>
            <person name="Tsui H.-C.T."/>
            <person name="Winkler M.E."/>
        </authorList>
    </citation>
    <scope>NUCLEOTIDE SEQUENCE</scope>
</reference>
<accession>A0A382J4N9</accession>
<dbReference type="AlphaFoldDB" id="A0A382J4N9"/>
<organism evidence="1">
    <name type="scientific">marine metagenome</name>
    <dbReference type="NCBI Taxonomy" id="408172"/>
    <lineage>
        <taxon>unclassified sequences</taxon>
        <taxon>metagenomes</taxon>
        <taxon>ecological metagenomes</taxon>
    </lineage>
</organism>